<keyword evidence="3" id="KW-1185">Reference proteome</keyword>
<dbReference type="EMBL" id="CP008953">
    <property type="protein sequence ID" value="AIG73130.1"/>
    <property type="molecule type" value="Genomic_DNA"/>
</dbReference>
<dbReference type="AlphaFoldDB" id="A0A075USN8"/>
<evidence type="ECO:0000256" key="1">
    <source>
        <dbReference type="SAM" id="Phobius"/>
    </source>
</evidence>
<dbReference type="HOGENOM" id="CLU_1782817_0_0_11"/>
<evidence type="ECO:0000313" key="3">
    <source>
        <dbReference type="Proteomes" id="UP000028492"/>
    </source>
</evidence>
<gene>
    <name evidence="2" type="ORF">AJAP_00965</name>
</gene>
<dbReference type="KEGG" id="aja:AJAP_00965"/>
<keyword evidence="1" id="KW-0472">Membrane</keyword>
<organism evidence="2 3">
    <name type="scientific">Amycolatopsis japonica</name>
    <dbReference type="NCBI Taxonomy" id="208439"/>
    <lineage>
        <taxon>Bacteria</taxon>
        <taxon>Bacillati</taxon>
        <taxon>Actinomycetota</taxon>
        <taxon>Actinomycetes</taxon>
        <taxon>Pseudonocardiales</taxon>
        <taxon>Pseudonocardiaceae</taxon>
        <taxon>Amycolatopsis</taxon>
        <taxon>Amycolatopsis japonica group</taxon>
    </lineage>
</organism>
<sequence length="145" mass="15030">MQQTLVPEAGVGTTEPSRRPQVLTAVAGFVIGGGVIGMLWALSGVNAGALEDAQAACSALARVGTIPDTTDSAPGDQTVAVLAPEVLHRMTAARELSAAAAAANDTYRPLAEHIDGVSRMVFSLHFNQISGQRHLVQAEQLCTQL</sequence>
<evidence type="ECO:0000313" key="2">
    <source>
        <dbReference type="EMBL" id="AIG73130.1"/>
    </source>
</evidence>
<feature type="transmembrane region" description="Helical" evidence="1">
    <location>
        <begin position="22"/>
        <end position="42"/>
    </location>
</feature>
<reference evidence="2 3" key="1">
    <citation type="journal article" date="2014" name="J. Biotechnol.">
        <title>Complete genome sequence of the actinobacterium Amycolatopsis japonica MG417-CF17(T) (=DSM 44213T) producing (S,S)-N,N'-ethylenediaminedisuccinic acid.</title>
        <authorList>
            <person name="Stegmann E."/>
            <person name="Albersmeier A."/>
            <person name="Spohn M."/>
            <person name="Gert H."/>
            <person name="Weber T."/>
            <person name="Wohlleben W."/>
            <person name="Kalinowski J."/>
            <person name="Ruckert C."/>
        </authorList>
    </citation>
    <scope>NUCLEOTIDE SEQUENCE [LARGE SCALE GENOMIC DNA]</scope>
    <source>
        <strain evidence="3">MG417-CF17 (DSM 44213)</strain>
    </source>
</reference>
<keyword evidence="1" id="KW-1133">Transmembrane helix</keyword>
<name>A0A075USN8_9PSEU</name>
<accession>A0A075USN8</accession>
<protein>
    <submittedName>
        <fullName evidence="2">Conserved putative membrane protein</fullName>
    </submittedName>
</protein>
<dbReference type="RefSeq" id="WP_037333564.1">
    <property type="nucleotide sequence ID" value="NZ_CP008953.1"/>
</dbReference>
<dbReference type="eggNOG" id="ENOG5034A7G">
    <property type="taxonomic scope" value="Bacteria"/>
</dbReference>
<keyword evidence="1" id="KW-0812">Transmembrane</keyword>
<dbReference type="Proteomes" id="UP000028492">
    <property type="component" value="Chromosome"/>
</dbReference>
<proteinExistence type="predicted"/>